<evidence type="ECO:0000313" key="2">
    <source>
        <dbReference type="EMBL" id="RDH23799.1"/>
    </source>
</evidence>
<protein>
    <submittedName>
        <fullName evidence="2">Uncharacterized protein</fullName>
    </submittedName>
</protein>
<feature type="region of interest" description="Disordered" evidence="1">
    <location>
        <begin position="21"/>
        <end position="84"/>
    </location>
</feature>
<dbReference type="Proteomes" id="UP000253845">
    <property type="component" value="Unassembled WGS sequence"/>
</dbReference>
<proteinExistence type="predicted"/>
<dbReference type="AlphaFoldDB" id="A0A370C9K7"/>
<dbReference type="EMBL" id="KZ851903">
    <property type="protein sequence ID" value="RDH23799.1"/>
    <property type="molecule type" value="Genomic_DNA"/>
</dbReference>
<dbReference type="VEuPathDB" id="FungiDB:M747DRAFT_328720"/>
<reference evidence="2 3" key="1">
    <citation type="submission" date="2018-07" db="EMBL/GenBank/DDBJ databases">
        <title>Section-level genome sequencing of Aspergillus section Nigri to investigate inter- and intra-species variation.</title>
        <authorList>
            <consortium name="DOE Joint Genome Institute"/>
            <person name="Vesth T.C."/>
            <person name="Nybo J.L."/>
            <person name="Theobald S."/>
            <person name="Frisvad J.C."/>
            <person name="Larsen T.O."/>
            <person name="Nielsen K.F."/>
            <person name="Hoof J.B."/>
            <person name="Brandl J."/>
            <person name="Salamov A."/>
            <person name="Riley R."/>
            <person name="Gladden J.M."/>
            <person name="Phatale P."/>
            <person name="Nielsen M.T."/>
            <person name="Lyhne E.K."/>
            <person name="Kogle M.E."/>
            <person name="Strasser K."/>
            <person name="McDonnell E."/>
            <person name="Barry K."/>
            <person name="Clum A."/>
            <person name="Chen C."/>
            <person name="Nolan M."/>
            <person name="Sandor L."/>
            <person name="Kuo A."/>
            <person name="Lipzen A."/>
            <person name="Hainaut M."/>
            <person name="Drula E."/>
            <person name="Tsang A."/>
            <person name="Magnuson J.K."/>
            <person name="Henrissat B."/>
            <person name="Wiebenga A."/>
            <person name="Simmons B.A."/>
            <person name="Makela M.R."/>
            <person name="De vries R.P."/>
            <person name="Grigoriev I.V."/>
            <person name="Mortensen U.H."/>
            <person name="Baker S.E."/>
            <person name="Andersen M.R."/>
        </authorList>
    </citation>
    <scope>NUCLEOTIDE SEQUENCE [LARGE SCALE GENOMIC DNA]</scope>
    <source>
        <strain evidence="2 3">ATCC 13496</strain>
    </source>
</reference>
<organism evidence="2 3">
    <name type="scientific">Aspergillus niger ATCC 13496</name>
    <dbReference type="NCBI Taxonomy" id="1353008"/>
    <lineage>
        <taxon>Eukaryota</taxon>
        <taxon>Fungi</taxon>
        <taxon>Dikarya</taxon>
        <taxon>Ascomycota</taxon>
        <taxon>Pezizomycotina</taxon>
        <taxon>Eurotiomycetes</taxon>
        <taxon>Eurotiomycetidae</taxon>
        <taxon>Eurotiales</taxon>
        <taxon>Aspergillaceae</taxon>
        <taxon>Aspergillus</taxon>
        <taxon>Aspergillus subgen. Circumdati</taxon>
    </lineage>
</organism>
<feature type="compositionally biased region" description="Polar residues" evidence="1">
    <location>
        <begin position="50"/>
        <end position="65"/>
    </location>
</feature>
<evidence type="ECO:0000256" key="1">
    <source>
        <dbReference type="SAM" id="MobiDB-lite"/>
    </source>
</evidence>
<feature type="compositionally biased region" description="Basic and acidic residues" evidence="1">
    <location>
        <begin position="71"/>
        <end position="84"/>
    </location>
</feature>
<gene>
    <name evidence="2" type="ORF">M747DRAFT_328720</name>
</gene>
<name>A0A370C9K7_ASPNG</name>
<accession>A0A370C9K7</accession>
<sequence length="116" mass="13601">MSKKRERYERDEEIENVEEVAFRKQKEQQQQQQQQSKLSSSAAAAADLLTNKSVSQSVMSRSGYDSQIPHAEIHPNLKKRDMRHMDRLKESNPIETTSHLPNRKYIITPHYYVNSD</sequence>
<feature type="compositionally biased region" description="Low complexity" evidence="1">
    <location>
        <begin position="28"/>
        <end position="46"/>
    </location>
</feature>
<evidence type="ECO:0000313" key="3">
    <source>
        <dbReference type="Proteomes" id="UP000253845"/>
    </source>
</evidence>